<evidence type="ECO:0000313" key="2">
    <source>
        <dbReference type="Proteomes" id="UP000037122"/>
    </source>
</evidence>
<accession>A0A0L0NYZ5</accession>
<dbReference type="AlphaFoldDB" id="A0A0L0NYZ5"/>
<name>A0A0L0NYZ5_CANAR</name>
<comment type="caution">
    <text evidence="1">The sequence shown here is derived from an EMBL/GenBank/DDBJ whole genome shotgun (WGS) entry which is preliminary data.</text>
</comment>
<reference evidence="2" key="1">
    <citation type="journal article" date="2015" name="BMC Genomics">
        <title>Draft genome of a commonly misdiagnosed multidrug resistant pathogen Candida auris.</title>
        <authorList>
            <person name="Chatterjee S."/>
            <person name="Alampalli S.V."/>
            <person name="Nageshan R.K."/>
            <person name="Chettiar S.T."/>
            <person name="Joshi S."/>
            <person name="Tatu U.S."/>
        </authorList>
    </citation>
    <scope>NUCLEOTIDE SEQUENCE [LARGE SCALE GENOMIC DNA]</scope>
    <source>
        <strain evidence="2">6684</strain>
    </source>
</reference>
<proteinExistence type="predicted"/>
<dbReference type="VEuPathDB" id="FungiDB:QG37_04255"/>
<sequence length="44" mass="5083">MGLLNPIDNEINHPILSLLPQMDKQVENLKKAAHRQATRHNRLN</sequence>
<dbReference type="EMBL" id="LGST01000029">
    <property type="protein sequence ID" value="KND98910.1"/>
    <property type="molecule type" value="Genomic_DNA"/>
</dbReference>
<organism evidence="1 2">
    <name type="scientific">Candidozyma auris</name>
    <name type="common">Yeast</name>
    <name type="synonym">Candida auris</name>
    <dbReference type="NCBI Taxonomy" id="498019"/>
    <lineage>
        <taxon>Eukaryota</taxon>
        <taxon>Fungi</taxon>
        <taxon>Dikarya</taxon>
        <taxon>Ascomycota</taxon>
        <taxon>Saccharomycotina</taxon>
        <taxon>Pichiomycetes</taxon>
        <taxon>Metschnikowiaceae</taxon>
        <taxon>Candidozyma</taxon>
    </lineage>
</organism>
<gene>
    <name evidence="1" type="ORF">QG37_04255</name>
</gene>
<protein>
    <submittedName>
        <fullName evidence="1">Uncharacterized protein</fullName>
    </submittedName>
</protein>
<dbReference type="Proteomes" id="UP000037122">
    <property type="component" value="Unassembled WGS sequence"/>
</dbReference>
<evidence type="ECO:0000313" key="1">
    <source>
        <dbReference type="EMBL" id="KND98910.1"/>
    </source>
</evidence>